<gene>
    <name evidence="4" type="ORF">bas01_0038</name>
</gene>
<dbReference type="GO" id="GO:0051701">
    <property type="term" value="P:biological process involved in interaction with host"/>
    <property type="evidence" value="ECO:0007669"/>
    <property type="project" value="UniProtKB-ARBA"/>
</dbReference>
<evidence type="ECO:0000256" key="2">
    <source>
        <dbReference type="ARBA" id="ARBA00022844"/>
    </source>
</evidence>
<accession>A0AAE8B5I6</accession>
<sequence length="839" mass="88236">MAIYDLGTASLSANGEVTGVGTTWKAPLTLIRVGATIVFKTEPVKIYTISEIISDTQINVYNPNSETVPAGTGYAILAHDGITVQGLAQDVAETLRHYQSRETAIAEAVDVFKDFDHDKFSTDVNQVNTQFGEIVTIASQVSSDASQVSADKDSASSSASSASNSAIVAQSAAESVSGALVGNFDDGVTLQSKNQVIIQFIDGYAVQFLWSGTLPKVVPAGSTPESSGGIGPGAWVRASDTSLRANLASGSGSSLVTYTNPNGPGVPMPLDVRVGQTYFMSDYGVSPSSTAEENTARINSVFSSLGGQSFISQFVFDCKGVVLVNGSLLLKNNMDVLIHAGTEIRNVEGTNMPLFISEYWFDTISNPSDLTKKSDYLGIRGGGIINYNKSGTAPGGLNTHAICIAGVKRLKLGGGLKVGGAFKYAYLVANIDYLDAQGLEFDNHSDGLHLQPPIYHAYVRNLRGHTGDDLFAMTGGDYASYDLGTRGNFTFIDVEGLFNDTTLCAVKLAGNDGVEFKHVSVRGIHGTCQHAPVRIWADHNLTKTTVKYAIFDDISAIPGAGHALCEIYDRGLGEVFADQVVVEGVSTNLTNISTPVVDVRGSVGVTVYNLDMDAPRNSKFGFACGEGSGNDKSRILNVNIKSKNTLLSGDQYSSLCLVTRGVVDNVTIKGSVDHKTEATLCQIRGGTLKNINISDMVYSNGHLFRQFAANADASSPRVILSNVTGANSGKLALFYSGGMVTASNVTLISTSGNPIETTAAGIVDIYGAINYGNSLIPSNAKSGFNYRAYGFGLTVDAANLQRTGNQSCTNNNASFGTGTGLIAFATGTGWKNIVTGATG</sequence>
<dbReference type="Gene3D" id="2.10.10.80">
    <property type="match status" value="1"/>
</dbReference>
<keyword evidence="5" id="KW-1185">Reference proteome</keyword>
<comment type="subcellular location">
    <subcellularLocation>
        <location evidence="1">Virion</location>
    </subcellularLocation>
</comment>
<evidence type="ECO:0000259" key="3">
    <source>
        <dbReference type="Pfam" id="PF18668"/>
    </source>
</evidence>
<feature type="domain" description="Tail spike TSP1/Gp66 N-terminal" evidence="3">
    <location>
        <begin position="175"/>
        <end position="239"/>
    </location>
</feature>
<evidence type="ECO:0000313" key="4">
    <source>
        <dbReference type="EMBL" id="QXV76169.1"/>
    </source>
</evidence>
<dbReference type="InterPro" id="IPR040775">
    <property type="entry name" value="Tail_spike_N"/>
</dbReference>
<protein>
    <submittedName>
        <fullName evidence="4">Lateral tail fiber protein</fullName>
    </submittedName>
</protein>
<dbReference type="GO" id="GO:0044423">
    <property type="term" value="C:virion component"/>
    <property type="evidence" value="ECO:0007669"/>
    <property type="project" value="UniProtKB-KW"/>
</dbReference>
<dbReference type="InterPro" id="IPR011050">
    <property type="entry name" value="Pectin_lyase_fold/virulence"/>
</dbReference>
<dbReference type="EMBL" id="MZ501051">
    <property type="protein sequence ID" value="QXV76169.1"/>
    <property type="molecule type" value="Genomic_DNA"/>
</dbReference>
<name>A0AAE8B5I6_9CAUD</name>
<evidence type="ECO:0000256" key="1">
    <source>
        <dbReference type="ARBA" id="ARBA00004328"/>
    </source>
</evidence>
<keyword evidence="2" id="KW-0946">Virion</keyword>
<proteinExistence type="predicted"/>
<evidence type="ECO:0000313" key="5">
    <source>
        <dbReference type="Proteomes" id="UP000827883"/>
    </source>
</evidence>
<dbReference type="Proteomes" id="UP000827883">
    <property type="component" value="Segment"/>
</dbReference>
<organism evidence="4 5">
    <name type="scientific">Escherichia phage AugustePiccard</name>
    <dbReference type="NCBI Taxonomy" id="2851954"/>
    <lineage>
        <taxon>Viruses</taxon>
        <taxon>Duplodnaviria</taxon>
        <taxon>Heunggongvirae</taxon>
        <taxon>Uroviricota</taxon>
        <taxon>Caudoviricetes</taxon>
        <taxon>Drexlerviridae</taxon>
        <taxon>Braunvirinae</taxon>
        <taxon>Augustepiccardvirus</taxon>
        <taxon>Augustepiccardvirus augustepiccard</taxon>
    </lineage>
</organism>
<dbReference type="Pfam" id="PF18668">
    <property type="entry name" value="Tail_spike_N"/>
    <property type="match status" value="1"/>
</dbReference>
<dbReference type="GO" id="GO:0019058">
    <property type="term" value="P:viral life cycle"/>
    <property type="evidence" value="ECO:0007669"/>
    <property type="project" value="UniProtKB-ARBA"/>
</dbReference>
<reference evidence="4" key="1">
    <citation type="journal article" date="2021" name="PLoS Biol.">
        <title>Systematic exploration of Escherichia coli phage-host interactions with the BASEL phage collection.</title>
        <authorList>
            <person name="Maffei E."/>
            <person name="Shaidullina A."/>
            <person name="Burkolter M."/>
            <person name="Heyer Y."/>
            <person name="Estermann F."/>
            <person name="Druelle V."/>
            <person name="Sauer P."/>
            <person name="Willi L."/>
            <person name="Michaelis S."/>
            <person name="Hilbi H."/>
            <person name="Thaler D.S."/>
            <person name="Harms A."/>
        </authorList>
    </citation>
    <scope>NUCLEOTIDE SEQUENCE</scope>
    <source>
        <strain evidence="4">Bas01</strain>
    </source>
</reference>
<dbReference type="SUPFAM" id="SSF51126">
    <property type="entry name" value="Pectin lyase-like"/>
    <property type="match status" value="1"/>
</dbReference>